<gene>
    <name evidence="6" type="primary">yohK</name>
    <name evidence="6" type="ORF">NCTC13163_02893</name>
</gene>
<dbReference type="GO" id="GO:0016020">
    <property type="term" value="C:membrane"/>
    <property type="evidence" value="ECO:0007669"/>
    <property type="project" value="UniProtKB-SubCell"/>
</dbReference>
<proteinExistence type="predicted"/>
<organism evidence="6 7">
    <name type="scientific">Exiguobacterium aurantiacum</name>
    <dbReference type="NCBI Taxonomy" id="33987"/>
    <lineage>
        <taxon>Bacteria</taxon>
        <taxon>Bacillati</taxon>
        <taxon>Bacillota</taxon>
        <taxon>Bacilli</taxon>
        <taxon>Bacillales</taxon>
        <taxon>Bacillales Family XII. Incertae Sedis</taxon>
        <taxon>Exiguobacterium</taxon>
    </lineage>
</organism>
<evidence type="ECO:0000256" key="3">
    <source>
        <dbReference type="ARBA" id="ARBA00022989"/>
    </source>
</evidence>
<comment type="subcellular location">
    <subcellularLocation>
        <location evidence="1">Membrane</location>
        <topology evidence="1">Multi-pass membrane protein</topology>
    </subcellularLocation>
</comment>
<dbReference type="EMBL" id="UGGP01000001">
    <property type="protein sequence ID" value="STO09455.1"/>
    <property type="molecule type" value="Genomic_DNA"/>
</dbReference>
<dbReference type="PANTHER" id="PTHR30249">
    <property type="entry name" value="PUTATIVE SEROTONIN TRANSPORTER"/>
    <property type="match status" value="1"/>
</dbReference>
<feature type="transmembrane region" description="Helical" evidence="5">
    <location>
        <begin position="88"/>
        <end position="110"/>
    </location>
</feature>
<feature type="transmembrane region" description="Helical" evidence="5">
    <location>
        <begin position="141"/>
        <end position="166"/>
    </location>
</feature>
<evidence type="ECO:0000256" key="4">
    <source>
        <dbReference type="ARBA" id="ARBA00023136"/>
    </source>
</evidence>
<dbReference type="InterPro" id="IPR007300">
    <property type="entry name" value="CidB/LrgB"/>
</dbReference>
<dbReference type="PANTHER" id="PTHR30249:SF0">
    <property type="entry name" value="PLASTIDAL GLYCOLATE_GLYCERATE TRANSLOCATOR 1, CHLOROPLASTIC"/>
    <property type="match status" value="1"/>
</dbReference>
<keyword evidence="3 5" id="KW-1133">Transmembrane helix</keyword>
<keyword evidence="2 5" id="KW-0812">Transmembrane</keyword>
<evidence type="ECO:0000256" key="1">
    <source>
        <dbReference type="ARBA" id="ARBA00004141"/>
    </source>
</evidence>
<feature type="transmembrane region" description="Helical" evidence="5">
    <location>
        <begin position="27"/>
        <end position="46"/>
    </location>
</feature>
<evidence type="ECO:0000313" key="7">
    <source>
        <dbReference type="Proteomes" id="UP000254060"/>
    </source>
</evidence>
<feature type="transmembrane region" description="Helical" evidence="5">
    <location>
        <begin position="58"/>
        <end position="76"/>
    </location>
</feature>
<evidence type="ECO:0000313" key="6">
    <source>
        <dbReference type="EMBL" id="STO09455.1"/>
    </source>
</evidence>
<dbReference type="AlphaFoldDB" id="A0A377FYE3"/>
<sequence length="224" mass="23357">MTIFWVLVTIAVYLISRKLSFKWASPFTNVVFLSTTFLIVTLLLSGQSYDVYEPAKDIITILLGPATVALGLPLYRNLPTLLARAKRALGAILAGTVSTILVAVIVGTTLTLTDKVLIGLSVKSVTAPIALELARQLQGDASLAASITVACGILGAMIGPMILTLFNVSDPFTRGLALGTISHGIGTAQAATEHPLSGATGGAAMGLSAIFTSFLLPYLLPFLI</sequence>
<dbReference type="RefSeq" id="WP_029333851.1">
    <property type="nucleotide sequence ID" value="NZ_UGGP01000001.1"/>
</dbReference>
<keyword evidence="4 5" id="KW-0472">Membrane</keyword>
<dbReference type="Pfam" id="PF04172">
    <property type="entry name" value="LrgB"/>
    <property type="match status" value="1"/>
</dbReference>
<dbReference type="Proteomes" id="UP000254060">
    <property type="component" value="Unassembled WGS sequence"/>
</dbReference>
<dbReference type="OrthoDB" id="9811701at2"/>
<protein>
    <submittedName>
        <fullName evidence="6">Inner membrane protein yohK</fullName>
    </submittedName>
</protein>
<dbReference type="STRING" id="1397694.GCA_000702585_00315"/>
<evidence type="ECO:0000256" key="2">
    <source>
        <dbReference type="ARBA" id="ARBA00022692"/>
    </source>
</evidence>
<feature type="transmembrane region" description="Helical" evidence="5">
    <location>
        <begin position="203"/>
        <end position="223"/>
    </location>
</feature>
<name>A0A377FYE3_9BACL</name>
<reference evidence="6 7" key="1">
    <citation type="submission" date="2018-06" db="EMBL/GenBank/DDBJ databases">
        <authorList>
            <consortium name="Pathogen Informatics"/>
            <person name="Doyle S."/>
        </authorList>
    </citation>
    <scope>NUCLEOTIDE SEQUENCE [LARGE SCALE GENOMIC DNA]</scope>
    <source>
        <strain evidence="6 7">NCTC13163</strain>
    </source>
</reference>
<evidence type="ECO:0000256" key="5">
    <source>
        <dbReference type="SAM" id="Phobius"/>
    </source>
</evidence>
<accession>A0A377FYE3</accession>